<evidence type="ECO:0000313" key="1">
    <source>
        <dbReference type="EMBL" id="NVN17624.1"/>
    </source>
</evidence>
<comment type="caution">
    <text evidence="1">The sequence shown here is derived from an EMBL/GenBank/DDBJ whole genome shotgun (WGS) entry which is preliminary data.</text>
</comment>
<dbReference type="RefSeq" id="WP_176619492.1">
    <property type="nucleotide sequence ID" value="NZ_WYET01000001.1"/>
</dbReference>
<proteinExistence type="predicted"/>
<organism evidence="1 2">
    <name type="scientific">Flagellimonas chongwuensis</name>
    <dbReference type="NCBI Taxonomy" id="2697365"/>
    <lineage>
        <taxon>Bacteria</taxon>
        <taxon>Pseudomonadati</taxon>
        <taxon>Bacteroidota</taxon>
        <taxon>Flavobacteriia</taxon>
        <taxon>Flavobacteriales</taxon>
        <taxon>Flavobacteriaceae</taxon>
        <taxon>Flagellimonas</taxon>
    </lineage>
</organism>
<dbReference type="Proteomes" id="UP000558089">
    <property type="component" value="Unassembled WGS sequence"/>
</dbReference>
<evidence type="ECO:0000313" key="2">
    <source>
        <dbReference type="Proteomes" id="UP000558089"/>
    </source>
</evidence>
<reference evidence="1 2" key="1">
    <citation type="submission" date="2020-01" db="EMBL/GenBank/DDBJ databases">
        <title>Draft Genome Analysis of Muricauda sp. HICW Isolated from coastal seawater of PR China.</title>
        <authorList>
            <person name="Chen M.-X."/>
        </authorList>
    </citation>
    <scope>NUCLEOTIDE SEQUENCE [LARGE SCALE GENOMIC DNA]</scope>
    <source>
        <strain evidence="1 2">HICW</strain>
    </source>
</reference>
<name>A0A850NCD9_9FLAO</name>
<keyword evidence="2" id="KW-1185">Reference proteome</keyword>
<protein>
    <submittedName>
        <fullName evidence="1">Uncharacterized protein</fullName>
    </submittedName>
</protein>
<dbReference type="EMBL" id="WYET01000001">
    <property type="protein sequence ID" value="NVN17624.1"/>
    <property type="molecule type" value="Genomic_DNA"/>
</dbReference>
<dbReference type="PROSITE" id="PS51257">
    <property type="entry name" value="PROKAR_LIPOPROTEIN"/>
    <property type="match status" value="1"/>
</dbReference>
<sequence>MRTKGLLNAYLFCTLILIVSCGPFNKVDTTGTEVPAQESEKQHLVLRSLLNKEGSKGYQELWVNGKPYPMGRLETILDTINPNYTIEIKNDSLANKQLLILKTQS</sequence>
<gene>
    <name evidence="1" type="ORF">GUA46_04665</name>
</gene>
<dbReference type="AlphaFoldDB" id="A0A850NCD9"/>
<accession>A0A850NCD9</accession>